<reference evidence="2" key="1">
    <citation type="journal article" date="2022" name="bioRxiv">
        <title>Sequencing and chromosome-scale assembly of the giantPleurodeles waltlgenome.</title>
        <authorList>
            <person name="Brown T."/>
            <person name="Elewa A."/>
            <person name="Iarovenko S."/>
            <person name="Subramanian E."/>
            <person name="Araus A.J."/>
            <person name="Petzold A."/>
            <person name="Susuki M."/>
            <person name="Suzuki K.-i.T."/>
            <person name="Hayashi T."/>
            <person name="Toyoda A."/>
            <person name="Oliveira C."/>
            <person name="Osipova E."/>
            <person name="Leigh N.D."/>
            <person name="Simon A."/>
            <person name="Yun M.H."/>
        </authorList>
    </citation>
    <scope>NUCLEOTIDE SEQUENCE</scope>
    <source>
        <strain evidence="2">20211129_DDA</strain>
        <tissue evidence="2">Liver</tissue>
    </source>
</reference>
<evidence type="ECO:0000313" key="2">
    <source>
        <dbReference type="EMBL" id="KAJ1202154.1"/>
    </source>
</evidence>
<evidence type="ECO:0000256" key="1">
    <source>
        <dbReference type="SAM" id="MobiDB-lite"/>
    </source>
</evidence>
<keyword evidence="3" id="KW-1185">Reference proteome</keyword>
<dbReference type="AlphaFoldDB" id="A0AAV7VNE1"/>
<accession>A0AAV7VNE1</accession>
<dbReference type="EMBL" id="JANPWB010000003">
    <property type="protein sequence ID" value="KAJ1202154.1"/>
    <property type="molecule type" value="Genomic_DNA"/>
</dbReference>
<evidence type="ECO:0000313" key="3">
    <source>
        <dbReference type="Proteomes" id="UP001066276"/>
    </source>
</evidence>
<proteinExistence type="predicted"/>
<feature type="compositionally biased region" description="Basic and acidic residues" evidence="1">
    <location>
        <begin position="33"/>
        <end position="44"/>
    </location>
</feature>
<name>A0AAV7VNE1_PLEWA</name>
<comment type="caution">
    <text evidence="2">The sequence shown here is derived from an EMBL/GenBank/DDBJ whole genome shotgun (WGS) entry which is preliminary data.</text>
</comment>
<feature type="region of interest" description="Disordered" evidence="1">
    <location>
        <begin position="13"/>
        <end position="64"/>
    </location>
</feature>
<sequence>MCGGLRGENEVVGLRWTGAPLSPMARDGVSPRSDARTETERDRSGPVPVRPGRSADPGDLDHGIPWTVLEASPLRDRGVSGGWAACAAAPLCPGGACKRAQPNLHRHRGVAICCLEDSGRAPSLISVLLDAVLWARRLEAGPNHVVRGEAKPRWSACRSAEDI</sequence>
<protein>
    <submittedName>
        <fullName evidence="2">Uncharacterized protein</fullName>
    </submittedName>
</protein>
<organism evidence="2 3">
    <name type="scientific">Pleurodeles waltl</name>
    <name type="common">Iberian ribbed newt</name>
    <dbReference type="NCBI Taxonomy" id="8319"/>
    <lineage>
        <taxon>Eukaryota</taxon>
        <taxon>Metazoa</taxon>
        <taxon>Chordata</taxon>
        <taxon>Craniata</taxon>
        <taxon>Vertebrata</taxon>
        <taxon>Euteleostomi</taxon>
        <taxon>Amphibia</taxon>
        <taxon>Batrachia</taxon>
        <taxon>Caudata</taxon>
        <taxon>Salamandroidea</taxon>
        <taxon>Salamandridae</taxon>
        <taxon>Pleurodelinae</taxon>
        <taxon>Pleurodeles</taxon>
    </lineage>
</organism>
<dbReference type="Proteomes" id="UP001066276">
    <property type="component" value="Chromosome 2_1"/>
</dbReference>
<gene>
    <name evidence="2" type="ORF">NDU88_005955</name>
</gene>